<gene>
    <name evidence="5" type="ORF">BD310DRAFT_873452</name>
</gene>
<comment type="similarity">
    <text evidence="4">Belongs to the GST superfamily.</text>
</comment>
<dbReference type="InterPro" id="IPR040079">
    <property type="entry name" value="Glutathione_S-Trfase"/>
</dbReference>
<organism evidence="5 6">
    <name type="scientific">Dichomitus squalens</name>
    <dbReference type="NCBI Taxonomy" id="114155"/>
    <lineage>
        <taxon>Eukaryota</taxon>
        <taxon>Fungi</taxon>
        <taxon>Dikarya</taxon>
        <taxon>Basidiomycota</taxon>
        <taxon>Agaricomycotina</taxon>
        <taxon>Agaricomycetes</taxon>
        <taxon>Polyporales</taxon>
        <taxon>Polyporaceae</taxon>
        <taxon>Dichomitus</taxon>
    </lineage>
</organism>
<dbReference type="STRING" id="114155.A0A4Q9Q366"/>
<evidence type="ECO:0000313" key="5">
    <source>
        <dbReference type="EMBL" id="TBU61451.1"/>
    </source>
</evidence>
<dbReference type="SFLD" id="SFLDS00019">
    <property type="entry name" value="Glutathione_Transferase_(cytos"/>
    <property type="match status" value="1"/>
</dbReference>
<dbReference type="Proteomes" id="UP000292082">
    <property type="component" value="Unassembled WGS sequence"/>
</dbReference>
<dbReference type="SUPFAM" id="SSF52833">
    <property type="entry name" value="Thioredoxin-like"/>
    <property type="match status" value="1"/>
</dbReference>
<keyword evidence="6" id="KW-1185">Reference proteome</keyword>
<dbReference type="Gene3D" id="3.40.30.10">
    <property type="entry name" value="Glutaredoxin"/>
    <property type="match status" value="1"/>
</dbReference>
<dbReference type="FunFam" id="3.40.30.10:FF:000039">
    <property type="entry name" value="Glutathione S-transferase domain"/>
    <property type="match status" value="1"/>
</dbReference>
<dbReference type="PANTHER" id="PTHR43900:SF3">
    <property type="entry name" value="GLUTATHIONE S-TRANSFERASE RHO"/>
    <property type="match status" value="1"/>
</dbReference>
<accession>A0A4Q9Q366</accession>
<dbReference type="AlphaFoldDB" id="A0A4Q9Q366"/>
<sequence>MVVKIYGSPIAICTKRVLVVAEELKVPYELIYVDLMKGEHKSPEYLAHHPFGQIPYIEDGGFELFESRAICRYLALKYGGVGKLIPAQSDIEASAKFEQAVNVEINDFEPSALVIGIESVYKPLQGLQTDKAAIEAKRVVLEGKLDGYEALLSKTKFLAGDEISLADLFHLPWGSLLKVPGIDFLESSRWPNVARHVILITRVVWWKEISTRPNWEKVDVPVKI</sequence>
<dbReference type="GO" id="GO:0006749">
    <property type="term" value="P:glutathione metabolic process"/>
    <property type="evidence" value="ECO:0007669"/>
    <property type="project" value="TreeGrafter"/>
</dbReference>
<proteinExistence type="inferred from homology"/>
<evidence type="ECO:0000313" key="6">
    <source>
        <dbReference type="Proteomes" id="UP000292082"/>
    </source>
</evidence>
<dbReference type="Pfam" id="PF00043">
    <property type="entry name" value="GST_C"/>
    <property type="match status" value="1"/>
</dbReference>
<dbReference type="GO" id="GO:0004364">
    <property type="term" value="F:glutathione transferase activity"/>
    <property type="evidence" value="ECO:0007669"/>
    <property type="project" value="UniProtKB-EC"/>
</dbReference>
<dbReference type="Gene3D" id="1.20.1050.10">
    <property type="match status" value="1"/>
</dbReference>
<dbReference type="PROSITE" id="PS50405">
    <property type="entry name" value="GST_CTER"/>
    <property type="match status" value="1"/>
</dbReference>
<dbReference type="PROSITE" id="PS50404">
    <property type="entry name" value="GST_NTER"/>
    <property type="match status" value="1"/>
</dbReference>
<dbReference type="PANTHER" id="PTHR43900">
    <property type="entry name" value="GLUTATHIONE S-TRANSFERASE RHO"/>
    <property type="match status" value="1"/>
</dbReference>
<comment type="catalytic activity">
    <reaction evidence="3">
        <text>RX + glutathione = an S-substituted glutathione + a halide anion + H(+)</text>
        <dbReference type="Rhea" id="RHEA:16437"/>
        <dbReference type="ChEBI" id="CHEBI:15378"/>
        <dbReference type="ChEBI" id="CHEBI:16042"/>
        <dbReference type="ChEBI" id="CHEBI:17792"/>
        <dbReference type="ChEBI" id="CHEBI:57925"/>
        <dbReference type="ChEBI" id="CHEBI:90779"/>
        <dbReference type="EC" id="2.5.1.18"/>
    </reaction>
</comment>
<dbReference type="InterPro" id="IPR004046">
    <property type="entry name" value="GST_C"/>
</dbReference>
<dbReference type="EMBL" id="ML145098">
    <property type="protein sequence ID" value="TBU61451.1"/>
    <property type="molecule type" value="Genomic_DNA"/>
</dbReference>
<protein>
    <recommendedName>
        <fullName evidence="1">glutathione transferase</fullName>
        <ecNumber evidence="1">2.5.1.18</ecNumber>
    </recommendedName>
</protein>
<evidence type="ECO:0000256" key="3">
    <source>
        <dbReference type="ARBA" id="ARBA00047960"/>
    </source>
</evidence>
<dbReference type="InterPro" id="IPR004045">
    <property type="entry name" value="Glutathione_S-Trfase_N"/>
</dbReference>
<dbReference type="GO" id="GO:0043295">
    <property type="term" value="F:glutathione binding"/>
    <property type="evidence" value="ECO:0007669"/>
    <property type="project" value="TreeGrafter"/>
</dbReference>
<dbReference type="InterPro" id="IPR010987">
    <property type="entry name" value="Glutathione-S-Trfase_C-like"/>
</dbReference>
<keyword evidence="2" id="KW-0808">Transferase</keyword>
<evidence type="ECO:0000256" key="1">
    <source>
        <dbReference type="ARBA" id="ARBA00012452"/>
    </source>
</evidence>
<evidence type="ECO:0000256" key="4">
    <source>
        <dbReference type="RuleBase" id="RU003494"/>
    </source>
</evidence>
<evidence type="ECO:0000256" key="2">
    <source>
        <dbReference type="ARBA" id="ARBA00022679"/>
    </source>
</evidence>
<dbReference type="SFLD" id="SFLDG00358">
    <property type="entry name" value="Main_(cytGST)"/>
    <property type="match status" value="1"/>
</dbReference>
<name>A0A4Q9Q366_9APHY</name>
<dbReference type="EC" id="2.5.1.18" evidence="1"/>
<dbReference type="InterPro" id="IPR036249">
    <property type="entry name" value="Thioredoxin-like_sf"/>
</dbReference>
<dbReference type="InterPro" id="IPR036282">
    <property type="entry name" value="Glutathione-S-Trfase_C_sf"/>
</dbReference>
<dbReference type="GO" id="GO:0005737">
    <property type="term" value="C:cytoplasm"/>
    <property type="evidence" value="ECO:0007669"/>
    <property type="project" value="TreeGrafter"/>
</dbReference>
<dbReference type="SUPFAM" id="SSF47616">
    <property type="entry name" value="GST C-terminal domain-like"/>
    <property type="match status" value="1"/>
</dbReference>
<dbReference type="Pfam" id="PF02798">
    <property type="entry name" value="GST_N"/>
    <property type="match status" value="1"/>
</dbReference>
<reference evidence="5 6" key="1">
    <citation type="submission" date="2019-01" db="EMBL/GenBank/DDBJ databases">
        <title>Draft genome sequences of three monokaryotic isolates of the white-rot basidiomycete fungus Dichomitus squalens.</title>
        <authorList>
            <consortium name="DOE Joint Genome Institute"/>
            <person name="Lopez S.C."/>
            <person name="Andreopoulos B."/>
            <person name="Pangilinan J."/>
            <person name="Lipzen A."/>
            <person name="Riley R."/>
            <person name="Ahrendt S."/>
            <person name="Ng V."/>
            <person name="Barry K."/>
            <person name="Daum C."/>
            <person name="Grigoriev I.V."/>
            <person name="Hilden K.S."/>
            <person name="Makela M.R."/>
            <person name="de Vries R.P."/>
        </authorList>
    </citation>
    <scope>NUCLEOTIDE SEQUENCE [LARGE SCALE GENOMIC DNA]</scope>
    <source>
        <strain evidence="5 6">CBS 464.89</strain>
    </source>
</reference>
<dbReference type="CDD" id="cd03053">
    <property type="entry name" value="GST_N_Phi"/>
    <property type="match status" value="1"/>
</dbReference>